<feature type="chain" id="PRO_5013627918" evidence="2">
    <location>
        <begin position="19"/>
        <end position="133"/>
    </location>
</feature>
<feature type="compositionally biased region" description="Low complexity" evidence="1">
    <location>
        <begin position="83"/>
        <end position="98"/>
    </location>
</feature>
<accession>A0A2G9TX95</accession>
<organism evidence="3 4">
    <name type="scientific">Teladorsagia circumcincta</name>
    <name type="common">Brown stomach worm</name>
    <name type="synonym">Ostertagia circumcincta</name>
    <dbReference type="NCBI Taxonomy" id="45464"/>
    <lineage>
        <taxon>Eukaryota</taxon>
        <taxon>Metazoa</taxon>
        <taxon>Ecdysozoa</taxon>
        <taxon>Nematoda</taxon>
        <taxon>Chromadorea</taxon>
        <taxon>Rhabditida</taxon>
        <taxon>Rhabditina</taxon>
        <taxon>Rhabditomorpha</taxon>
        <taxon>Strongyloidea</taxon>
        <taxon>Trichostrongylidae</taxon>
        <taxon>Teladorsagia</taxon>
    </lineage>
</organism>
<proteinExistence type="predicted"/>
<gene>
    <name evidence="3" type="ORF">TELCIR_16385</name>
</gene>
<name>A0A2G9TX95_TELCI</name>
<keyword evidence="2" id="KW-0732">Signal</keyword>
<feature type="region of interest" description="Disordered" evidence="1">
    <location>
        <begin position="39"/>
        <end position="133"/>
    </location>
</feature>
<protein>
    <submittedName>
        <fullName evidence="3">Uncharacterized protein</fullName>
    </submittedName>
</protein>
<dbReference type="Proteomes" id="UP000230423">
    <property type="component" value="Unassembled WGS sequence"/>
</dbReference>
<sequence length="133" mass="13893">MFTLSSVLLNALLIGVRYQMRQQLDELFQTQTESILGPALTQPSDVAQKDSAVAQGDINDDDLVSIKKTPSDFDAAKHGDGPGLTPTGKTPTPLKSPSITPTGKASTPLKSPGGTPTGKAHAALEPRKDDGNV</sequence>
<evidence type="ECO:0000313" key="4">
    <source>
        <dbReference type="Proteomes" id="UP000230423"/>
    </source>
</evidence>
<dbReference type="EMBL" id="KZ352613">
    <property type="protein sequence ID" value="PIO62072.1"/>
    <property type="molecule type" value="Genomic_DNA"/>
</dbReference>
<evidence type="ECO:0000256" key="1">
    <source>
        <dbReference type="SAM" id="MobiDB-lite"/>
    </source>
</evidence>
<evidence type="ECO:0000313" key="3">
    <source>
        <dbReference type="EMBL" id="PIO62072.1"/>
    </source>
</evidence>
<feature type="compositionally biased region" description="Polar residues" evidence="1">
    <location>
        <begin position="99"/>
        <end position="109"/>
    </location>
</feature>
<keyword evidence="4" id="KW-1185">Reference proteome</keyword>
<feature type="compositionally biased region" description="Basic and acidic residues" evidence="1">
    <location>
        <begin position="122"/>
        <end position="133"/>
    </location>
</feature>
<evidence type="ECO:0000256" key="2">
    <source>
        <dbReference type="SAM" id="SignalP"/>
    </source>
</evidence>
<reference evidence="3 4" key="1">
    <citation type="submission" date="2015-09" db="EMBL/GenBank/DDBJ databases">
        <title>Draft genome of the parasitic nematode Teladorsagia circumcincta isolate WARC Sus (inbred).</title>
        <authorList>
            <person name="Mitreva M."/>
        </authorList>
    </citation>
    <scope>NUCLEOTIDE SEQUENCE [LARGE SCALE GENOMIC DNA]</scope>
    <source>
        <strain evidence="3 4">S</strain>
    </source>
</reference>
<dbReference type="AlphaFoldDB" id="A0A2G9TX95"/>
<feature type="signal peptide" evidence="2">
    <location>
        <begin position="1"/>
        <end position="18"/>
    </location>
</feature>
<feature type="compositionally biased region" description="Basic and acidic residues" evidence="1">
    <location>
        <begin position="69"/>
        <end position="80"/>
    </location>
</feature>